<dbReference type="EMBL" id="JARSFG010000010">
    <property type="protein sequence ID" value="MEC1178262.1"/>
    <property type="molecule type" value="Genomic_DNA"/>
</dbReference>
<evidence type="ECO:0000313" key="1">
    <source>
        <dbReference type="EMBL" id="MEC1178262.1"/>
    </source>
</evidence>
<reference evidence="1 2" key="1">
    <citation type="submission" date="2023-03" db="EMBL/GenBank/DDBJ databases">
        <title>Bacillus Genome Sequencing.</title>
        <authorList>
            <person name="Dunlap C."/>
        </authorList>
    </citation>
    <scope>NUCLEOTIDE SEQUENCE [LARGE SCALE GENOMIC DNA]</scope>
    <source>
        <strain evidence="1 2">B-59205</strain>
    </source>
</reference>
<sequence length="128" mass="14968">MNTYLYEIRIHEQQQGKKISYSITFHGEKRLLQKMIELAEKDIAFLVYKEATKWRKLVFRRDYLFSIQDVPAADSPMPHWNLANVLKGQEVVQLSESLHTEHTAKALQEELMGFAAKTASRQGNLFRE</sequence>
<dbReference type="RefSeq" id="WP_326122808.1">
    <property type="nucleotide sequence ID" value="NZ_JARSFG010000010.1"/>
</dbReference>
<evidence type="ECO:0000313" key="2">
    <source>
        <dbReference type="Proteomes" id="UP001344888"/>
    </source>
</evidence>
<dbReference type="AlphaFoldDB" id="A0AAW9NKR8"/>
<protein>
    <submittedName>
        <fullName evidence="1">Uncharacterized protein</fullName>
    </submittedName>
</protein>
<name>A0AAW9NKR8_9BACL</name>
<keyword evidence="2" id="KW-1185">Reference proteome</keyword>
<accession>A0AAW9NKR8</accession>
<organism evidence="1 2">
    <name type="scientific">Metasolibacillus meyeri</name>
    <dbReference type="NCBI Taxonomy" id="1071052"/>
    <lineage>
        <taxon>Bacteria</taxon>
        <taxon>Bacillati</taxon>
        <taxon>Bacillota</taxon>
        <taxon>Bacilli</taxon>
        <taxon>Bacillales</taxon>
        <taxon>Caryophanaceae</taxon>
        <taxon>Metasolibacillus</taxon>
    </lineage>
</organism>
<dbReference type="Proteomes" id="UP001344888">
    <property type="component" value="Unassembled WGS sequence"/>
</dbReference>
<gene>
    <name evidence="1" type="ORF">P9B03_07185</name>
</gene>
<comment type="caution">
    <text evidence="1">The sequence shown here is derived from an EMBL/GenBank/DDBJ whole genome shotgun (WGS) entry which is preliminary data.</text>
</comment>
<proteinExistence type="predicted"/>